<feature type="region of interest" description="Disordered" evidence="1">
    <location>
        <begin position="81"/>
        <end position="118"/>
    </location>
</feature>
<dbReference type="RefSeq" id="XP_046069436.1">
    <property type="nucleotide sequence ID" value="XM_046216699.1"/>
</dbReference>
<dbReference type="PANTHER" id="PTHR42039:SF1">
    <property type="entry name" value="PUTATIVE (AFU_ORTHOLOGUE AFUA_3G02940)-RELATED"/>
    <property type="match status" value="1"/>
</dbReference>
<comment type="caution">
    <text evidence="3">The sequence shown here is derived from an EMBL/GenBank/DDBJ whole genome shotgun (WGS) entry which is preliminary data.</text>
</comment>
<dbReference type="Proteomes" id="UP001201262">
    <property type="component" value="Unassembled WGS sequence"/>
</dbReference>
<feature type="signal peptide" evidence="2">
    <location>
        <begin position="1"/>
        <end position="20"/>
    </location>
</feature>
<dbReference type="GO" id="GO:0019863">
    <property type="term" value="F:IgE binding"/>
    <property type="evidence" value="ECO:0007669"/>
    <property type="project" value="InterPro"/>
</dbReference>
<sequence>MQFKNTALLLTALTAGSAMARSHIHERRHQHPARAVGDIVTAVIDGKVETWRNTYAGPTAAPEAPAAGGVQNAAVQNDAVAASSSTAVPTTTTATTSPTSTGSAFPTGFGGQTQPTGSGDTYCGNQGIPYGSNIIRIEESDLSKYDYTVSLDGSALTEDYHVIFWNKCDQEDQLTGWYAKSFPVDFTVPAGSIQYVAIDSDSQGGFVGLPASEDIPRNSYGSVLGFWGEFDFANADHDGWSGFDVSAIQAQLASQTNFPGLLIEGNGVISSITTNLGTVTNAYTSDEKAVGGIGGNIPAGRLALNATLGYSG</sequence>
<evidence type="ECO:0000256" key="1">
    <source>
        <dbReference type="SAM" id="MobiDB-lite"/>
    </source>
</evidence>
<dbReference type="EMBL" id="JAJTJA010000009">
    <property type="protein sequence ID" value="KAH8693766.1"/>
    <property type="molecule type" value="Genomic_DNA"/>
</dbReference>
<dbReference type="AlphaFoldDB" id="A0AAD4KJI2"/>
<dbReference type="GO" id="GO:0005576">
    <property type="term" value="C:extracellular region"/>
    <property type="evidence" value="ECO:0007669"/>
    <property type="project" value="InterPro"/>
</dbReference>
<accession>A0AAD4KJI2</accession>
<protein>
    <submittedName>
        <fullName evidence="3">Allergen</fullName>
    </submittedName>
</protein>
<gene>
    <name evidence="3" type="ORF">BGW36DRAFT_383669</name>
</gene>
<dbReference type="InterPro" id="IPR038903">
    <property type="entry name" value="Allergen_Asp_f_4"/>
</dbReference>
<name>A0AAD4KJI2_9EURO</name>
<dbReference type="PANTHER" id="PTHR42039">
    <property type="entry name" value="PUTATIVE (AFU_ORTHOLOGUE AFUA_3G02940)-RELATED"/>
    <property type="match status" value="1"/>
</dbReference>
<keyword evidence="4" id="KW-1185">Reference proteome</keyword>
<dbReference type="GeneID" id="70246986"/>
<dbReference type="Pfam" id="PF25312">
    <property type="entry name" value="Allergen_Asp_f_4"/>
    <property type="match status" value="1"/>
</dbReference>
<feature type="compositionally biased region" description="Low complexity" evidence="1">
    <location>
        <begin position="81"/>
        <end position="117"/>
    </location>
</feature>
<proteinExistence type="predicted"/>
<evidence type="ECO:0000256" key="2">
    <source>
        <dbReference type="SAM" id="SignalP"/>
    </source>
</evidence>
<evidence type="ECO:0000313" key="3">
    <source>
        <dbReference type="EMBL" id="KAH8693766.1"/>
    </source>
</evidence>
<feature type="chain" id="PRO_5042184842" evidence="2">
    <location>
        <begin position="21"/>
        <end position="312"/>
    </location>
</feature>
<keyword evidence="2" id="KW-0732">Signal</keyword>
<organism evidence="3 4">
    <name type="scientific">Talaromyces proteolyticus</name>
    <dbReference type="NCBI Taxonomy" id="1131652"/>
    <lineage>
        <taxon>Eukaryota</taxon>
        <taxon>Fungi</taxon>
        <taxon>Dikarya</taxon>
        <taxon>Ascomycota</taxon>
        <taxon>Pezizomycotina</taxon>
        <taxon>Eurotiomycetes</taxon>
        <taxon>Eurotiomycetidae</taxon>
        <taxon>Eurotiales</taxon>
        <taxon>Trichocomaceae</taxon>
        <taxon>Talaromyces</taxon>
        <taxon>Talaromyces sect. Bacilispori</taxon>
    </lineage>
</organism>
<evidence type="ECO:0000313" key="4">
    <source>
        <dbReference type="Proteomes" id="UP001201262"/>
    </source>
</evidence>
<reference evidence="3" key="1">
    <citation type="submission" date="2021-12" db="EMBL/GenBank/DDBJ databases">
        <title>Convergent genome expansion in fungi linked to evolution of root-endophyte symbiosis.</title>
        <authorList>
            <consortium name="DOE Joint Genome Institute"/>
            <person name="Ke Y.-H."/>
            <person name="Bonito G."/>
            <person name="Liao H.-L."/>
            <person name="Looney B."/>
            <person name="Rojas-Flechas A."/>
            <person name="Nash J."/>
            <person name="Hameed K."/>
            <person name="Schadt C."/>
            <person name="Martin F."/>
            <person name="Crous P.W."/>
            <person name="Miettinen O."/>
            <person name="Magnuson J.K."/>
            <person name="Labbe J."/>
            <person name="Jacobson D."/>
            <person name="Doktycz M.J."/>
            <person name="Veneault-Fourrey C."/>
            <person name="Kuo A."/>
            <person name="Mondo S."/>
            <person name="Calhoun S."/>
            <person name="Riley R."/>
            <person name="Ohm R."/>
            <person name="LaButti K."/>
            <person name="Andreopoulos B."/>
            <person name="Pangilinan J."/>
            <person name="Nolan M."/>
            <person name="Tritt A."/>
            <person name="Clum A."/>
            <person name="Lipzen A."/>
            <person name="Daum C."/>
            <person name="Barry K."/>
            <person name="Grigoriev I.V."/>
            <person name="Vilgalys R."/>
        </authorList>
    </citation>
    <scope>NUCLEOTIDE SEQUENCE</scope>
    <source>
        <strain evidence="3">PMI_201</strain>
    </source>
</reference>